<dbReference type="KEGG" id="sdr:SCD_n03065"/>
<evidence type="ECO:0000313" key="3">
    <source>
        <dbReference type="EMBL" id="BAN36864.1"/>
    </source>
</evidence>
<accession>S6APK2</accession>
<evidence type="ECO:0000259" key="2">
    <source>
        <dbReference type="Pfam" id="PF02663"/>
    </source>
</evidence>
<dbReference type="HOGENOM" id="CLU_1146759_0_0_4"/>
<dbReference type="AlphaFoldDB" id="S6APK2"/>
<evidence type="ECO:0000313" key="4">
    <source>
        <dbReference type="Proteomes" id="UP000015559"/>
    </source>
</evidence>
<dbReference type="Proteomes" id="UP000015559">
    <property type="component" value="Plasmid pSCD"/>
</dbReference>
<reference evidence="3 4" key="1">
    <citation type="journal article" date="2012" name="Appl. Environ. Microbiol.">
        <title>Draft genome sequence of a psychrotolerant sulfur-oxidizing bacterium, Sulfuricella denitrificans skB26, and proteomic insights into cold adaptation.</title>
        <authorList>
            <person name="Watanabe T."/>
            <person name="Kojima H."/>
            <person name="Fukui M."/>
        </authorList>
    </citation>
    <scope>NUCLEOTIDE SEQUENCE [LARGE SCALE GENOMIC DNA]</scope>
    <source>
        <strain evidence="4">skB26</strain>
        <plasmid evidence="3 4">pSCD</plasmid>
    </source>
</reference>
<name>S6APK2_SULDS</name>
<dbReference type="EMBL" id="AP013067">
    <property type="protein sequence ID" value="BAN36864.1"/>
    <property type="molecule type" value="Genomic_DNA"/>
</dbReference>
<sequence length="242" mass="27271">MMRWVLMVLVVLVLAGCGTTAPRFEPENASGWYFPEWLATAPYVPKFEVRDTVNKYGRYASETKTITIKDLIKFHGHFCGGLVEGATALRVAFDRLFPDGIIDRTDLRIASNNSACGGDVASYLTGTRTRFGTHLIDPKLRESDFVVQRISTGKTVRVVINAATYPKDVRTQMKQIESGSFTPADIDLFQDLQWDYAKKLVSRPAIESVDVTEIPVYTWPEPPCKDMGKRRDNDYKNVLEAH</sequence>
<dbReference type="Gene3D" id="3.30.1330.130">
    <property type="match status" value="1"/>
</dbReference>
<dbReference type="SUPFAM" id="SSF143555">
    <property type="entry name" value="FwdE-like"/>
    <property type="match status" value="1"/>
</dbReference>
<protein>
    <recommendedName>
        <fullName evidence="2">Formylmethanofuran dehydrogenase subunit E domain-containing protein</fullName>
    </recommendedName>
</protein>
<keyword evidence="1" id="KW-0732">Signal</keyword>
<keyword evidence="3" id="KW-0614">Plasmid</keyword>
<dbReference type="PROSITE" id="PS51257">
    <property type="entry name" value="PROKAR_LIPOPROTEIN"/>
    <property type="match status" value="1"/>
</dbReference>
<feature type="domain" description="Formylmethanofuran dehydrogenase subunit E" evidence="2">
    <location>
        <begin position="74"/>
        <end position="205"/>
    </location>
</feature>
<dbReference type="Pfam" id="PF02663">
    <property type="entry name" value="FmdE"/>
    <property type="match status" value="1"/>
</dbReference>
<dbReference type="OrthoDB" id="9804309at2"/>
<dbReference type="RefSeq" id="WP_009207783.1">
    <property type="nucleotide sequence ID" value="NC_022358.1"/>
</dbReference>
<dbReference type="InterPro" id="IPR003814">
    <property type="entry name" value="FmdEsu_dom"/>
</dbReference>
<keyword evidence="4" id="KW-1185">Reference proteome</keyword>
<feature type="chain" id="PRO_5004535761" description="Formylmethanofuran dehydrogenase subunit E domain-containing protein" evidence="1">
    <location>
        <begin position="24"/>
        <end position="242"/>
    </location>
</feature>
<gene>
    <name evidence="3" type="ORF">SCD_n03065</name>
</gene>
<evidence type="ECO:0000256" key="1">
    <source>
        <dbReference type="SAM" id="SignalP"/>
    </source>
</evidence>
<geneLocation type="plasmid" evidence="3 4">
    <name>pSCD</name>
</geneLocation>
<proteinExistence type="predicted"/>
<feature type="signal peptide" evidence="1">
    <location>
        <begin position="1"/>
        <end position="23"/>
    </location>
</feature>
<organism evidence="3 4">
    <name type="scientific">Sulfuricella denitrificans (strain DSM 22764 / NBRC 105220 / skB26)</name>
    <dbReference type="NCBI Taxonomy" id="1163617"/>
    <lineage>
        <taxon>Bacteria</taxon>
        <taxon>Pseudomonadati</taxon>
        <taxon>Pseudomonadota</taxon>
        <taxon>Betaproteobacteria</taxon>
        <taxon>Nitrosomonadales</taxon>
        <taxon>Sulfuricellaceae</taxon>
        <taxon>Sulfuricella</taxon>
    </lineage>
</organism>